<protein>
    <submittedName>
        <fullName evidence="5">ABC-type branched-chain amino acid transport system, periplasmic component</fullName>
    </submittedName>
</protein>
<dbReference type="InterPro" id="IPR028082">
    <property type="entry name" value="Peripla_BP_I"/>
</dbReference>
<proteinExistence type="inferred from homology"/>
<feature type="region of interest" description="Disordered" evidence="3">
    <location>
        <begin position="432"/>
        <end position="451"/>
    </location>
</feature>
<evidence type="ECO:0000256" key="3">
    <source>
        <dbReference type="SAM" id="MobiDB-lite"/>
    </source>
</evidence>
<dbReference type="Gene3D" id="3.40.50.2300">
    <property type="match status" value="2"/>
</dbReference>
<evidence type="ECO:0000313" key="5">
    <source>
        <dbReference type="EMBL" id="EKO40850.1"/>
    </source>
</evidence>
<name>K6GVG4_9BACT</name>
<dbReference type="PANTHER" id="PTHR47235">
    <property type="entry name" value="BLR6548 PROTEIN"/>
    <property type="match status" value="1"/>
</dbReference>
<evidence type="ECO:0000259" key="4">
    <source>
        <dbReference type="Pfam" id="PF13458"/>
    </source>
</evidence>
<dbReference type="EMBL" id="ALAO01000043">
    <property type="protein sequence ID" value="EKO40850.1"/>
    <property type="molecule type" value="Genomic_DNA"/>
</dbReference>
<dbReference type="PANTHER" id="PTHR47235:SF1">
    <property type="entry name" value="BLR6548 PROTEIN"/>
    <property type="match status" value="1"/>
</dbReference>
<feature type="compositionally biased region" description="Basic and acidic residues" evidence="3">
    <location>
        <begin position="432"/>
        <end position="442"/>
    </location>
</feature>
<dbReference type="Pfam" id="PF13458">
    <property type="entry name" value="Peripla_BP_6"/>
    <property type="match status" value="1"/>
</dbReference>
<sequence length="451" mass="48464">MTNPAPCLLSTAMRITFFPLRPKRLWFAAVLVAAVLLAGCSGPSSPDAGSAASPGVTGATVVVGCSLPLTGHASYLGKQTLYGALAYLNAVNEAGGVAGRTIKLITLDDGYDPPRCVANTQQLIVEDQVFCLFSYVGTPTTAKIISLLEEARVPLVGSFTGADVLRFPFRRYIVNIRASYYQETAAAVEHLVQDLGLERVGVFYQYDAYGFDGLKGTEMALKDRGLAPVARGSYIRGSMDVEEGVGRILEAKPQAIVMIGAYGPCAKAIKLARSRGYKGLFYAVSFVGADEIARILGPGDDTPLVMSQVVPPPDLPEAASLLTGVMDYARLLARSFPDERPNVVGLEGFINARVLVEGLRRCGRELTRERFLDAIESIQDFSVGIASPVSYGKDRRQGLDRVYFTRFDRGRFHMVTNWAGIKDALEAGRAVKDVPNEQDGREVAPSPAPGG</sequence>
<dbReference type="Proteomes" id="UP000006272">
    <property type="component" value="Unassembled WGS sequence"/>
</dbReference>
<dbReference type="InterPro" id="IPR028081">
    <property type="entry name" value="Leu-bd"/>
</dbReference>
<comment type="caution">
    <text evidence="5">The sequence shown here is derived from an EMBL/GenBank/DDBJ whole genome shotgun (WGS) entry which is preliminary data.</text>
</comment>
<evidence type="ECO:0000256" key="2">
    <source>
        <dbReference type="ARBA" id="ARBA00022729"/>
    </source>
</evidence>
<gene>
    <name evidence="5" type="ORF">B193_0395</name>
</gene>
<evidence type="ECO:0000313" key="6">
    <source>
        <dbReference type="Proteomes" id="UP000006272"/>
    </source>
</evidence>
<keyword evidence="2" id="KW-0732">Signal</keyword>
<organism evidence="5 6">
    <name type="scientific">Solidesulfovibrio magneticus str. Maddingley MBC34</name>
    <dbReference type="NCBI Taxonomy" id="1206767"/>
    <lineage>
        <taxon>Bacteria</taxon>
        <taxon>Pseudomonadati</taxon>
        <taxon>Thermodesulfobacteriota</taxon>
        <taxon>Desulfovibrionia</taxon>
        <taxon>Desulfovibrionales</taxon>
        <taxon>Desulfovibrionaceae</taxon>
        <taxon>Solidesulfovibrio</taxon>
    </lineage>
</organism>
<evidence type="ECO:0000256" key="1">
    <source>
        <dbReference type="ARBA" id="ARBA00010062"/>
    </source>
</evidence>
<feature type="domain" description="Leucine-binding protein" evidence="4">
    <location>
        <begin position="60"/>
        <end position="409"/>
    </location>
</feature>
<dbReference type="CDD" id="cd19978">
    <property type="entry name" value="PBP1_ABC_ligand_binding-like"/>
    <property type="match status" value="1"/>
</dbReference>
<dbReference type="AlphaFoldDB" id="K6GVG4"/>
<dbReference type="SUPFAM" id="SSF53822">
    <property type="entry name" value="Periplasmic binding protein-like I"/>
    <property type="match status" value="1"/>
</dbReference>
<dbReference type="PATRIC" id="fig|1206767.3.peg.368"/>
<reference evidence="5 6" key="1">
    <citation type="submission" date="2012-07" db="EMBL/GenBank/DDBJ databases">
        <title>Draft genome sequence of Desulfovibrio magneticus str. Maddingley MBC34 obtained from a metagenomic sequence of a methanogenic enrichment isolated from coal-seam formation water in Victoria, Australia.</title>
        <authorList>
            <person name="Greenfield P."/>
            <person name="Hendry P."/>
            <person name="Li D."/>
            <person name="Rosewarne C.P."/>
            <person name="Tran-Dinh N."/>
            <person name="Elbourne L.D.H."/>
            <person name="Paulsen I.T."/>
            <person name="Midgley D.J."/>
        </authorList>
    </citation>
    <scope>NUCLEOTIDE SEQUENCE [LARGE SCALE GENOMIC DNA]</scope>
    <source>
        <strain evidence="6">Maddingley MBC34</strain>
    </source>
</reference>
<accession>K6GVG4</accession>
<comment type="similarity">
    <text evidence="1">Belongs to the leucine-binding protein family.</text>
</comment>